<dbReference type="RefSeq" id="WP_011938440.1">
    <property type="nucleotide sequence ID" value="NC_009483.1"/>
</dbReference>
<keyword evidence="2" id="KW-0408">Iron</keyword>
<name>A5GE72_GEOUR</name>
<keyword evidence="6" id="KW-1185">Reference proteome</keyword>
<dbReference type="Gene3D" id="3.30.70.20">
    <property type="match status" value="1"/>
</dbReference>
<dbReference type="Proteomes" id="UP000006695">
    <property type="component" value="Chromosome"/>
</dbReference>
<dbReference type="PROSITE" id="PS51379">
    <property type="entry name" value="4FE4S_FER_2"/>
    <property type="match status" value="2"/>
</dbReference>
<proteinExistence type="predicted"/>
<dbReference type="KEGG" id="gur:Gura_1529"/>
<dbReference type="EMBL" id="CP000698">
    <property type="protein sequence ID" value="ABQ25727.1"/>
    <property type="molecule type" value="Genomic_DNA"/>
</dbReference>
<dbReference type="AlphaFoldDB" id="A5GE72"/>
<dbReference type="SUPFAM" id="SSF54862">
    <property type="entry name" value="4Fe-4S ferredoxins"/>
    <property type="match status" value="1"/>
</dbReference>
<dbReference type="STRING" id="351605.Gura_1529"/>
<dbReference type="HOGENOM" id="CLU_068049_0_0_7"/>
<dbReference type="InterPro" id="IPR017896">
    <property type="entry name" value="4Fe4S_Fe-S-bd"/>
</dbReference>
<feature type="domain" description="4Fe-4S ferredoxin-type" evidence="4">
    <location>
        <begin position="183"/>
        <end position="211"/>
    </location>
</feature>
<evidence type="ECO:0000313" key="5">
    <source>
        <dbReference type="EMBL" id="ABQ25727.1"/>
    </source>
</evidence>
<accession>A5GE72</accession>
<dbReference type="Gene3D" id="3.40.50.360">
    <property type="match status" value="1"/>
</dbReference>
<organism evidence="5 6">
    <name type="scientific">Geotalea uraniireducens (strain Rf4)</name>
    <name type="common">Geobacter uraniireducens</name>
    <dbReference type="NCBI Taxonomy" id="351605"/>
    <lineage>
        <taxon>Bacteria</taxon>
        <taxon>Pseudomonadati</taxon>
        <taxon>Thermodesulfobacteriota</taxon>
        <taxon>Desulfuromonadia</taxon>
        <taxon>Geobacterales</taxon>
        <taxon>Geobacteraceae</taxon>
        <taxon>Geotalea</taxon>
    </lineage>
</organism>
<dbReference type="GO" id="GO:0046872">
    <property type="term" value="F:metal ion binding"/>
    <property type="evidence" value="ECO:0007669"/>
    <property type="project" value="UniProtKB-KW"/>
</dbReference>
<keyword evidence="1" id="KW-0479">Metal-binding</keyword>
<protein>
    <submittedName>
        <fullName evidence="5">4Fe-4S ferredoxin, iron-sulfur binding domain protein</fullName>
    </submittedName>
</protein>
<dbReference type="GO" id="GO:0051536">
    <property type="term" value="F:iron-sulfur cluster binding"/>
    <property type="evidence" value="ECO:0007669"/>
    <property type="project" value="UniProtKB-KW"/>
</dbReference>
<dbReference type="NCBIfam" id="NF038196">
    <property type="entry name" value="ferrodoxin_EFR1"/>
    <property type="match status" value="1"/>
</dbReference>
<feature type="domain" description="4Fe-4S ferredoxin-type" evidence="4">
    <location>
        <begin position="219"/>
        <end position="239"/>
    </location>
</feature>
<evidence type="ECO:0000256" key="1">
    <source>
        <dbReference type="ARBA" id="ARBA00022723"/>
    </source>
</evidence>
<sequence>MNTVIYYYTGTGNSLWTARAFAEKLGDTELVPMHRMNHGSHSSKADMVGLVFPVHIWGVPRLVRNFLQSMGKRPGVYYFAVAVNGGQVSRTLIQLKELMAKDGLTLSAGFDIKFPSNYIPWGGPGPVEVQRKLFNAATEKIKVAALYISNRKSGLIEKGPLWQRVLFTGLYKMTYNLVKTLDNSFHIDGTCTSCGICERACPVKNITLEAGRPLWHGSCEQCLACIQWCPEECIQYGKKTKNYERYHHPEVKVEDILRELISKRDFRWQGARVNDIVFHKVE</sequence>
<reference evidence="5 6" key="1">
    <citation type="submission" date="2007-05" db="EMBL/GenBank/DDBJ databases">
        <title>Complete sequence of Geobacter uraniireducens Rf4.</title>
        <authorList>
            <consortium name="US DOE Joint Genome Institute"/>
            <person name="Copeland A."/>
            <person name="Lucas S."/>
            <person name="Lapidus A."/>
            <person name="Barry K."/>
            <person name="Detter J.C."/>
            <person name="Glavina del Rio T."/>
            <person name="Hammon N."/>
            <person name="Israni S."/>
            <person name="Dalin E."/>
            <person name="Tice H."/>
            <person name="Pitluck S."/>
            <person name="Chertkov O."/>
            <person name="Brettin T."/>
            <person name="Bruce D."/>
            <person name="Han C."/>
            <person name="Schmutz J."/>
            <person name="Larimer F."/>
            <person name="Land M."/>
            <person name="Hauser L."/>
            <person name="Kyrpides N."/>
            <person name="Mikhailova N."/>
            <person name="Shelobolina E."/>
            <person name="Aklujkar M."/>
            <person name="Lovley D."/>
            <person name="Richardson P."/>
        </authorList>
    </citation>
    <scope>NUCLEOTIDE SEQUENCE [LARGE SCALE GENOMIC DNA]</scope>
    <source>
        <strain evidence="5 6">Rf4</strain>
    </source>
</reference>
<dbReference type="PROSITE" id="PS00198">
    <property type="entry name" value="4FE4S_FER_1"/>
    <property type="match status" value="1"/>
</dbReference>
<evidence type="ECO:0000259" key="4">
    <source>
        <dbReference type="PROSITE" id="PS51379"/>
    </source>
</evidence>
<evidence type="ECO:0000313" key="6">
    <source>
        <dbReference type="Proteomes" id="UP000006695"/>
    </source>
</evidence>
<dbReference type="SUPFAM" id="SSF52218">
    <property type="entry name" value="Flavoproteins"/>
    <property type="match status" value="1"/>
</dbReference>
<dbReference type="InterPro" id="IPR017900">
    <property type="entry name" value="4Fe4S_Fe_S_CS"/>
</dbReference>
<dbReference type="InterPro" id="IPR029039">
    <property type="entry name" value="Flavoprotein-like_sf"/>
</dbReference>
<keyword evidence="3" id="KW-0411">Iron-sulfur</keyword>
<evidence type="ECO:0000256" key="2">
    <source>
        <dbReference type="ARBA" id="ARBA00023004"/>
    </source>
</evidence>
<dbReference type="InterPro" id="IPR047964">
    <property type="entry name" value="EFR1-like"/>
</dbReference>
<evidence type="ECO:0000256" key="3">
    <source>
        <dbReference type="ARBA" id="ARBA00023014"/>
    </source>
</evidence>
<gene>
    <name evidence="5" type="ordered locus">Gura_1529</name>
</gene>